<comment type="caution">
    <text evidence="1">The sequence shown here is derived from an EMBL/GenBank/DDBJ whole genome shotgun (WGS) entry which is preliminary data.</text>
</comment>
<organism evidence="1 2">
    <name type="scientific">Tigriopus californicus</name>
    <name type="common">Marine copepod</name>
    <dbReference type="NCBI Taxonomy" id="6832"/>
    <lineage>
        <taxon>Eukaryota</taxon>
        <taxon>Metazoa</taxon>
        <taxon>Ecdysozoa</taxon>
        <taxon>Arthropoda</taxon>
        <taxon>Crustacea</taxon>
        <taxon>Multicrustacea</taxon>
        <taxon>Hexanauplia</taxon>
        <taxon>Copepoda</taxon>
        <taxon>Harpacticoida</taxon>
        <taxon>Harpacticidae</taxon>
        <taxon>Tigriopus</taxon>
    </lineage>
</organism>
<dbReference type="SUPFAM" id="SSF56436">
    <property type="entry name" value="C-type lectin-like"/>
    <property type="match status" value="1"/>
</dbReference>
<dbReference type="InterPro" id="IPR016186">
    <property type="entry name" value="C-type_lectin-like/link_sf"/>
</dbReference>
<evidence type="ECO:0000313" key="1">
    <source>
        <dbReference type="EMBL" id="TRY78004.1"/>
    </source>
</evidence>
<keyword evidence="2" id="KW-1185">Reference proteome</keyword>
<evidence type="ECO:0008006" key="3">
    <source>
        <dbReference type="Google" id="ProtNLM"/>
    </source>
</evidence>
<dbReference type="InterPro" id="IPR013320">
    <property type="entry name" value="ConA-like_dom_sf"/>
</dbReference>
<proteinExistence type="predicted"/>
<sequence>VEFLRQIIWEEGNNDSYWVGLSFAQDGESDQFGFFLNGSIGDCLAVTKYPNGDVQFQLKACDGTRKVICQTDQVSISAQNGKIPAPIGLFPLEKMNGTRNVLASQLAILSSVNIGFHSRQVLPLKFIGNARFTSKAHSYLKLDVLNGAKIFHRSEITLLVWMDLEDDLSQQYVLLDARSSDGSGLLVSVKNGQLSFEVTILKGNSTFPLLVQSPDNYGNTEVNQLSLVGFTFNGQSGVGTFFHGTRFGYRLDNTNHPGEYFNLTSQIANTPMAFPFVLGTSKTFVNSNATGSSTTSMWEEEAKSFHGGLSCLQIFNSTLRPAEIAFYSQCPGAEKLQSRRCATGYSHFQEICYKISWNQLSAQQAEINCIAEGSRLLWNTDQVTLKRVLKDNSNQSLWLALHLDEAKGKWLL</sequence>
<name>A0A553PJZ7_TIGCA</name>
<dbReference type="InterPro" id="IPR016187">
    <property type="entry name" value="CTDL_fold"/>
</dbReference>
<dbReference type="SUPFAM" id="SSF49899">
    <property type="entry name" value="Concanavalin A-like lectins/glucanases"/>
    <property type="match status" value="1"/>
</dbReference>
<reference evidence="1 2" key="1">
    <citation type="journal article" date="2018" name="Nat. Ecol. Evol.">
        <title>Genomic signatures of mitonuclear coevolution across populations of Tigriopus californicus.</title>
        <authorList>
            <person name="Barreto F.S."/>
            <person name="Watson E.T."/>
            <person name="Lima T.G."/>
            <person name="Willett C.S."/>
            <person name="Edmands S."/>
            <person name="Li W."/>
            <person name="Burton R.S."/>
        </authorList>
    </citation>
    <scope>NUCLEOTIDE SEQUENCE [LARGE SCALE GENOMIC DNA]</scope>
    <source>
        <strain evidence="1 2">San Diego</strain>
    </source>
</reference>
<dbReference type="CDD" id="cd00037">
    <property type="entry name" value="CLECT"/>
    <property type="match status" value="1"/>
</dbReference>
<dbReference type="Gene3D" id="3.10.100.10">
    <property type="entry name" value="Mannose-Binding Protein A, subunit A"/>
    <property type="match status" value="1"/>
</dbReference>
<dbReference type="AlphaFoldDB" id="A0A553PJZ7"/>
<feature type="non-terminal residue" evidence="1">
    <location>
        <position position="412"/>
    </location>
</feature>
<dbReference type="Proteomes" id="UP000318571">
    <property type="component" value="Chromosome 11"/>
</dbReference>
<evidence type="ECO:0000313" key="2">
    <source>
        <dbReference type="Proteomes" id="UP000318571"/>
    </source>
</evidence>
<dbReference type="Gene3D" id="2.60.120.200">
    <property type="match status" value="1"/>
</dbReference>
<dbReference type="EMBL" id="VCGU01000003">
    <property type="protein sequence ID" value="TRY78004.1"/>
    <property type="molecule type" value="Genomic_DNA"/>
</dbReference>
<accession>A0A553PJZ7</accession>
<gene>
    <name evidence="1" type="ORF">TCAL_08607</name>
</gene>
<protein>
    <recommendedName>
        <fullName evidence="3">C-type lectin domain-containing protein</fullName>
    </recommendedName>
</protein>
<feature type="non-terminal residue" evidence="1">
    <location>
        <position position="1"/>
    </location>
</feature>